<keyword evidence="5" id="KW-1185">Reference proteome</keyword>
<feature type="domain" description="Smf/DprA SLOG" evidence="2">
    <location>
        <begin position="79"/>
        <end position="288"/>
    </location>
</feature>
<sequence length="366" mass="39344">MTRLEAILALNLLPGIGPVRISRLLEYFGGAEKVLSAGASRLQQVDGIGKETARIIADWENHADPAKELEEAKERGISIITREDEGYPRHLLQAYDSPILLYVWGEILPRDKHAISVVGSRRSSHYGVTATRKITYQLAHAGFTIVSGLARGIDTAAHEAALAGKGRTIAVVGSGLARLYPPENLTLAEKIADGNGAVISEFPLHKAPDKQTFPMRNRIVAAWCQALLVTECPAWSGSLITANLASEYGKPIFAVPGPIDKPTSAGCHQLIRDGATLVSDASHIIDDMGELPFSSSAENSSEEEGTPELPAEEAAVMNAMPPGEEMAIDMLIGKTGLPSSSVTAALFKLELRRLVRALPGFRFIRR</sequence>
<dbReference type="InterPro" id="IPR003488">
    <property type="entry name" value="DprA"/>
</dbReference>
<dbReference type="Gene3D" id="1.10.10.10">
    <property type="entry name" value="Winged helix-like DNA-binding domain superfamily/Winged helix DNA-binding domain"/>
    <property type="match status" value="1"/>
</dbReference>
<comment type="similarity">
    <text evidence="1">Belongs to the DprA/Smf family.</text>
</comment>
<dbReference type="InterPro" id="IPR057666">
    <property type="entry name" value="DrpA_SLOG"/>
</dbReference>
<dbReference type="Pfam" id="PF02481">
    <property type="entry name" value="DNA_processg_A"/>
    <property type="match status" value="1"/>
</dbReference>
<feature type="domain" description="DprA winged helix" evidence="3">
    <location>
        <begin position="303"/>
        <end position="360"/>
    </location>
</feature>
<dbReference type="Proteomes" id="UP001597375">
    <property type="component" value="Unassembled WGS sequence"/>
</dbReference>
<protein>
    <submittedName>
        <fullName evidence="4">DNA-processing protein DprA</fullName>
    </submittedName>
</protein>
<dbReference type="InterPro" id="IPR041614">
    <property type="entry name" value="DprA_WH"/>
</dbReference>
<dbReference type="Gene3D" id="3.40.50.450">
    <property type="match status" value="1"/>
</dbReference>
<dbReference type="InterPro" id="IPR036388">
    <property type="entry name" value="WH-like_DNA-bd_sf"/>
</dbReference>
<gene>
    <name evidence="4" type="primary">dprA</name>
    <name evidence="4" type="ORF">ACFSSA_06965</name>
</gene>
<evidence type="ECO:0000259" key="3">
    <source>
        <dbReference type="Pfam" id="PF17782"/>
    </source>
</evidence>
<comment type="caution">
    <text evidence="4">The sequence shown here is derived from an EMBL/GenBank/DDBJ whole genome shotgun (WGS) entry which is preliminary data.</text>
</comment>
<organism evidence="4 5">
    <name type="scientific">Luteolibacter algae</name>
    <dbReference type="NCBI Taxonomy" id="454151"/>
    <lineage>
        <taxon>Bacteria</taxon>
        <taxon>Pseudomonadati</taxon>
        <taxon>Verrucomicrobiota</taxon>
        <taxon>Verrucomicrobiia</taxon>
        <taxon>Verrucomicrobiales</taxon>
        <taxon>Verrucomicrobiaceae</taxon>
        <taxon>Luteolibacter</taxon>
    </lineage>
</organism>
<dbReference type="SUPFAM" id="SSF102405">
    <property type="entry name" value="MCP/YpsA-like"/>
    <property type="match status" value="1"/>
</dbReference>
<proteinExistence type="inferred from homology"/>
<evidence type="ECO:0000313" key="5">
    <source>
        <dbReference type="Proteomes" id="UP001597375"/>
    </source>
</evidence>
<name>A0ABW5D5Q9_9BACT</name>
<dbReference type="PANTHER" id="PTHR43022">
    <property type="entry name" value="PROTEIN SMF"/>
    <property type="match status" value="1"/>
</dbReference>
<dbReference type="Pfam" id="PF14520">
    <property type="entry name" value="HHH_5"/>
    <property type="match status" value="1"/>
</dbReference>
<dbReference type="PANTHER" id="PTHR43022:SF1">
    <property type="entry name" value="PROTEIN SMF"/>
    <property type="match status" value="1"/>
</dbReference>
<dbReference type="NCBIfam" id="TIGR00732">
    <property type="entry name" value="dprA"/>
    <property type="match status" value="1"/>
</dbReference>
<evidence type="ECO:0000259" key="2">
    <source>
        <dbReference type="Pfam" id="PF02481"/>
    </source>
</evidence>
<dbReference type="InterPro" id="IPR010994">
    <property type="entry name" value="RuvA_2-like"/>
</dbReference>
<dbReference type="SUPFAM" id="SSF47781">
    <property type="entry name" value="RuvA domain 2-like"/>
    <property type="match status" value="1"/>
</dbReference>
<accession>A0ABW5D5Q9</accession>
<dbReference type="Pfam" id="PF17782">
    <property type="entry name" value="WHD_DprA"/>
    <property type="match status" value="1"/>
</dbReference>
<evidence type="ECO:0000313" key="4">
    <source>
        <dbReference type="EMBL" id="MFD2256408.1"/>
    </source>
</evidence>
<dbReference type="EMBL" id="JBHUIT010000008">
    <property type="protein sequence ID" value="MFD2256408.1"/>
    <property type="molecule type" value="Genomic_DNA"/>
</dbReference>
<dbReference type="RefSeq" id="WP_386819613.1">
    <property type="nucleotide sequence ID" value="NZ_JBHUIT010000008.1"/>
</dbReference>
<evidence type="ECO:0000256" key="1">
    <source>
        <dbReference type="ARBA" id="ARBA00006525"/>
    </source>
</evidence>
<reference evidence="5" key="1">
    <citation type="journal article" date="2019" name="Int. J. Syst. Evol. Microbiol.">
        <title>The Global Catalogue of Microorganisms (GCM) 10K type strain sequencing project: providing services to taxonomists for standard genome sequencing and annotation.</title>
        <authorList>
            <consortium name="The Broad Institute Genomics Platform"/>
            <consortium name="The Broad Institute Genome Sequencing Center for Infectious Disease"/>
            <person name="Wu L."/>
            <person name="Ma J."/>
        </authorList>
    </citation>
    <scope>NUCLEOTIDE SEQUENCE [LARGE SCALE GENOMIC DNA]</scope>
    <source>
        <strain evidence="5">CGMCC 4.7106</strain>
    </source>
</reference>